<dbReference type="EMBL" id="JAUSTU010000011">
    <property type="protein sequence ID" value="MDQ0156301.1"/>
    <property type="molecule type" value="Genomic_DNA"/>
</dbReference>
<keyword evidence="3 6" id="KW-0238">DNA-binding</keyword>
<dbReference type="InterPro" id="IPR005119">
    <property type="entry name" value="LysR_subst-bd"/>
</dbReference>
<dbReference type="SUPFAM" id="SSF46785">
    <property type="entry name" value="Winged helix' DNA-binding domain"/>
    <property type="match status" value="1"/>
</dbReference>
<name>A0ABT9V5S8_9BACL</name>
<keyword evidence="7" id="KW-1185">Reference proteome</keyword>
<dbReference type="Pfam" id="PF03466">
    <property type="entry name" value="LysR_substrate"/>
    <property type="match status" value="1"/>
</dbReference>
<comment type="similarity">
    <text evidence="1">Belongs to the LysR transcriptional regulatory family.</text>
</comment>
<dbReference type="Pfam" id="PF00126">
    <property type="entry name" value="HTH_1"/>
    <property type="match status" value="1"/>
</dbReference>
<sequence length="293" mass="33843">MEWVQIQYFQAVAKAEHFTRAAEQLAVSQPALSRSIAKLEEELGVQLFDRRGRNIYLNRYGRIFLEYVEQAIKQMELGKQEIWNEIHPDHGMIHLSFIPSLGMSVVPELLSSYQRVNPHVHFQLNQASNRQIVDLLKDRKVDLALITLLHEDQEIIYQPLLTEELFLIASIDHWLSEYDEIDLSMVRHEPFISFKQVNELRAIINHFCYQAGFEPNIVFEGEDIGTVSGLVGAKLGISLVPDIQVLDKQKIKPIRVKNPICQRDIGMAWLKNSYSSPAVKGFIQFVHHLFEIN</sequence>
<dbReference type="SUPFAM" id="SSF53850">
    <property type="entry name" value="Periplasmic binding protein-like II"/>
    <property type="match status" value="1"/>
</dbReference>
<dbReference type="InterPro" id="IPR000847">
    <property type="entry name" value="LysR_HTH_N"/>
</dbReference>
<organism evidence="6 7">
    <name type="scientific">Anoxybacillus andreesenii</name>
    <dbReference type="NCBI Taxonomy" id="1325932"/>
    <lineage>
        <taxon>Bacteria</taxon>
        <taxon>Bacillati</taxon>
        <taxon>Bacillota</taxon>
        <taxon>Bacilli</taxon>
        <taxon>Bacillales</taxon>
        <taxon>Anoxybacillaceae</taxon>
        <taxon>Anoxybacillus</taxon>
    </lineage>
</organism>
<evidence type="ECO:0000313" key="6">
    <source>
        <dbReference type="EMBL" id="MDQ0156301.1"/>
    </source>
</evidence>
<dbReference type="PANTHER" id="PTHR30346:SF28">
    <property type="entry name" value="HTH-TYPE TRANSCRIPTIONAL REGULATOR CYNR"/>
    <property type="match status" value="1"/>
</dbReference>
<dbReference type="GO" id="GO:0003677">
    <property type="term" value="F:DNA binding"/>
    <property type="evidence" value="ECO:0007669"/>
    <property type="project" value="UniProtKB-KW"/>
</dbReference>
<evidence type="ECO:0000259" key="5">
    <source>
        <dbReference type="PROSITE" id="PS50931"/>
    </source>
</evidence>
<dbReference type="InterPro" id="IPR036390">
    <property type="entry name" value="WH_DNA-bd_sf"/>
</dbReference>
<dbReference type="Gene3D" id="3.40.190.290">
    <property type="match status" value="1"/>
</dbReference>
<dbReference type="Proteomes" id="UP001231362">
    <property type="component" value="Unassembled WGS sequence"/>
</dbReference>
<evidence type="ECO:0000256" key="2">
    <source>
        <dbReference type="ARBA" id="ARBA00023015"/>
    </source>
</evidence>
<evidence type="ECO:0000256" key="3">
    <source>
        <dbReference type="ARBA" id="ARBA00023125"/>
    </source>
</evidence>
<dbReference type="CDD" id="cd08434">
    <property type="entry name" value="PBP2_GltC_like"/>
    <property type="match status" value="1"/>
</dbReference>
<reference evidence="6 7" key="1">
    <citation type="submission" date="2023-07" db="EMBL/GenBank/DDBJ databases">
        <title>Genomic Encyclopedia of Type Strains, Phase IV (KMG-IV): sequencing the most valuable type-strain genomes for metagenomic binning, comparative biology and taxonomic classification.</title>
        <authorList>
            <person name="Goeker M."/>
        </authorList>
    </citation>
    <scope>NUCLEOTIDE SEQUENCE [LARGE SCALE GENOMIC DNA]</scope>
    <source>
        <strain evidence="6 7">DSM 23948</strain>
    </source>
</reference>
<accession>A0ABT9V5S8</accession>
<evidence type="ECO:0000256" key="4">
    <source>
        <dbReference type="ARBA" id="ARBA00023163"/>
    </source>
</evidence>
<keyword evidence="4" id="KW-0804">Transcription</keyword>
<evidence type="ECO:0000256" key="1">
    <source>
        <dbReference type="ARBA" id="ARBA00009437"/>
    </source>
</evidence>
<dbReference type="RefSeq" id="WP_307150817.1">
    <property type="nucleotide sequence ID" value="NZ_JAUSTU010000011.1"/>
</dbReference>
<gene>
    <name evidence="6" type="ORF">J2S07_002620</name>
</gene>
<dbReference type="PROSITE" id="PS50931">
    <property type="entry name" value="HTH_LYSR"/>
    <property type="match status" value="1"/>
</dbReference>
<protein>
    <submittedName>
        <fullName evidence="6">DNA-binding transcriptional LysR family regulator</fullName>
    </submittedName>
</protein>
<dbReference type="PRINTS" id="PR00039">
    <property type="entry name" value="HTHLYSR"/>
</dbReference>
<dbReference type="PANTHER" id="PTHR30346">
    <property type="entry name" value="TRANSCRIPTIONAL DUAL REGULATOR HCAR-RELATED"/>
    <property type="match status" value="1"/>
</dbReference>
<evidence type="ECO:0000313" key="7">
    <source>
        <dbReference type="Proteomes" id="UP001231362"/>
    </source>
</evidence>
<feature type="domain" description="HTH lysR-type" evidence="5">
    <location>
        <begin position="1"/>
        <end position="58"/>
    </location>
</feature>
<dbReference type="InterPro" id="IPR036388">
    <property type="entry name" value="WH-like_DNA-bd_sf"/>
</dbReference>
<proteinExistence type="inferred from homology"/>
<comment type="caution">
    <text evidence="6">The sequence shown here is derived from an EMBL/GenBank/DDBJ whole genome shotgun (WGS) entry which is preliminary data.</text>
</comment>
<keyword evidence="2" id="KW-0805">Transcription regulation</keyword>
<dbReference type="Gene3D" id="1.10.10.10">
    <property type="entry name" value="Winged helix-like DNA-binding domain superfamily/Winged helix DNA-binding domain"/>
    <property type="match status" value="1"/>
</dbReference>